<name>A0A2J6T646_9HELO</name>
<evidence type="ECO:0000313" key="3">
    <source>
        <dbReference type="Proteomes" id="UP000235371"/>
    </source>
</evidence>
<dbReference type="InterPro" id="IPR010730">
    <property type="entry name" value="HET"/>
</dbReference>
<dbReference type="OrthoDB" id="674604at2759"/>
<sequence length="246" mass="28546">MRLINVNTFKLKEFFGADTPHYAILSHRWEKEEVTFQDLMSGRGKTMLGWKKIEGCCQMASRDQLEWAWVDSCCIDKTSSAELSEAINSMFRWYRDAEVCYAYLSDVSGPLEWTFGVNMHPRMKMQDFRSSKWFTRGWTLQELLAPDELKFFDKDWEEMGTKESLGETLSQVTGIKYLFNFEDASVAQKMSWAADRVTTRLEDQAYCLLGIFGVNMPPLYGEGPGAFLRLQLEIMRISSDESLFAW</sequence>
<evidence type="ECO:0000259" key="1">
    <source>
        <dbReference type="Pfam" id="PF06985"/>
    </source>
</evidence>
<accession>A0A2J6T646</accession>
<evidence type="ECO:0000313" key="2">
    <source>
        <dbReference type="EMBL" id="PMD58492.1"/>
    </source>
</evidence>
<dbReference type="GeneID" id="36581033"/>
<dbReference type="PANTHER" id="PTHR10622">
    <property type="entry name" value="HET DOMAIN-CONTAINING PROTEIN"/>
    <property type="match status" value="1"/>
</dbReference>
<dbReference type="PANTHER" id="PTHR10622:SF10">
    <property type="entry name" value="HET DOMAIN-CONTAINING PROTEIN"/>
    <property type="match status" value="1"/>
</dbReference>
<dbReference type="InParanoid" id="A0A2J6T646"/>
<reference evidence="2 3" key="1">
    <citation type="submission" date="2016-04" db="EMBL/GenBank/DDBJ databases">
        <title>A degradative enzymes factory behind the ericoid mycorrhizal symbiosis.</title>
        <authorList>
            <consortium name="DOE Joint Genome Institute"/>
            <person name="Martino E."/>
            <person name="Morin E."/>
            <person name="Grelet G."/>
            <person name="Kuo A."/>
            <person name="Kohler A."/>
            <person name="Daghino S."/>
            <person name="Barry K."/>
            <person name="Choi C."/>
            <person name="Cichocki N."/>
            <person name="Clum A."/>
            <person name="Copeland A."/>
            <person name="Hainaut M."/>
            <person name="Haridas S."/>
            <person name="Labutti K."/>
            <person name="Lindquist E."/>
            <person name="Lipzen A."/>
            <person name="Khouja H.-R."/>
            <person name="Murat C."/>
            <person name="Ohm R."/>
            <person name="Olson A."/>
            <person name="Spatafora J."/>
            <person name="Veneault-Fourrey C."/>
            <person name="Henrissat B."/>
            <person name="Grigoriev I."/>
            <person name="Martin F."/>
            <person name="Perotto S."/>
        </authorList>
    </citation>
    <scope>NUCLEOTIDE SEQUENCE [LARGE SCALE GENOMIC DNA]</scope>
    <source>
        <strain evidence="2 3">E</strain>
    </source>
</reference>
<dbReference type="RefSeq" id="XP_024735396.1">
    <property type="nucleotide sequence ID" value="XM_024872953.1"/>
</dbReference>
<organism evidence="2 3">
    <name type="scientific">Hyaloscypha bicolor E</name>
    <dbReference type="NCBI Taxonomy" id="1095630"/>
    <lineage>
        <taxon>Eukaryota</taxon>
        <taxon>Fungi</taxon>
        <taxon>Dikarya</taxon>
        <taxon>Ascomycota</taxon>
        <taxon>Pezizomycotina</taxon>
        <taxon>Leotiomycetes</taxon>
        <taxon>Helotiales</taxon>
        <taxon>Hyaloscyphaceae</taxon>
        <taxon>Hyaloscypha</taxon>
        <taxon>Hyaloscypha bicolor</taxon>
    </lineage>
</organism>
<protein>
    <submittedName>
        <fullName evidence="2">HET-domain-containing protein</fullName>
    </submittedName>
</protein>
<feature type="domain" description="Heterokaryon incompatibility" evidence="1">
    <location>
        <begin position="22"/>
        <end position="106"/>
    </location>
</feature>
<keyword evidence="3" id="KW-1185">Reference proteome</keyword>
<gene>
    <name evidence="2" type="ORF">K444DRAFT_478018</name>
</gene>
<dbReference type="EMBL" id="KZ613822">
    <property type="protein sequence ID" value="PMD58492.1"/>
    <property type="molecule type" value="Genomic_DNA"/>
</dbReference>
<dbReference type="Proteomes" id="UP000235371">
    <property type="component" value="Unassembled WGS sequence"/>
</dbReference>
<dbReference type="Pfam" id="PF06985">
    <property type="entry name" value="HET"/>
    <property type="match status" value="1"/>
</dbReference>
<feature type="non-terminal residue" evidence="2">
    <location>
        <position position="246"/>
    </location>
</feature>
<dbReference type="AlphaFoldDB" id="A0A2J6T646"/>
<proteinExistence type="predicted"/>